<evidence type="ECO:0000313" key="3">
    <source>
        <dbReference type="EMBL" id="MDT9600119.1"/>
    </source>
</evidence>
<name>A0ABU3Q9N1_9SPHN</name>
<dbReference type="RefSeq" id="WP_315727218.1">
    <property type="nucleotide sequence ID" value="NZ_JAVUPU010000007.1"/>
</dbReference>
<dbReference type="EMBL" id="JAVUPU010000007">
    <property type="protein sequence ID" value="MDT9600119.1"/>
    <property type="molecule type" value="Genomic_DNA"/>
</dbReference>
<dbReference type="Pfam" id="PF01979">
    <property type="entry name" value="Amidohydro_1"/>
    <property type="match status" value="1"/>
</dbReference>
<proteinExistence type="predicted"/>
<dbReference type="SUPFAM" id="SSF51338">
    <property type="entry name" value="Composite domain of metallo-dependent hydrolases"/>
    <property type="match status" value="1"/>
</dbReference>
<feature type="chain" id="PRO_5045096490" evidence="1">
    <location>
        <begin position="21"/>
        <end position="467"/>
    </location>
</feature>
<evidence type="ECO:0000313" key="4">
    <source>
        <dbReference type="Proteomes" id="UP001259572"/>
    </source>
</evidence>
<dbReference type="InterPro" id="IPR006680">
    <property type="entry name" value="Amidohydro-rel"/>
</dbReference>
<dbReference type="InterPro" id="IPR051781">
    <property type="entry name" value="Metallo-dep_Hydrolase"/>
</dbReference>
<reference evidence="3 4" key="1">
    <citation type="submission" date="2023-05" db="EMBL/GenBank/DDBJ databases">
        <authorList>
            <person name="Guo Y."/>
        </authorList>
    </citation>
    <scope>NUCLEOTIDE SEQUENCE [LARGE SCALE GENOMIC DNA]</scope>
    <source>
        <strain evidence="3 4">GR2756</strain>
    </source>
</reference>
<protein>
    <submittedName>
        <fullName evidence="3">Amidohydrolase family protein</fullName>
    </submittedName>
</protein>
<sequence length="467" mass="49447">MMKFLPALMAAALCATSALAQSPLAKPNDRSGLFDGKTVTSNDLRRVPVVPGTNVPQGAIVIRNARLFDGTGAAARTADLVIEGDRITRIASGGEAPAGAEMIDAGGRTVMPGLIDLHTHLTYVHAFGLPGPVSDESQAGAAIRGAERLRYFAESGITSVRDVASHGMAPFLLKNEVASGAIAGPRIFAAGQLIVGEGGHGTEGYAMATAPAYPDAAVREAIGPDDWRKAVRTNFKRGADLIKLASHFSQEEVNAAVDEAHKLGLRVTVDSESIYTKMAIDAGVDSVEHPLPRSDETVKLMAKKGIASVPTFVPYQYILAGGGYNGSTSRRFTLSDESIFAMGAKLKAAGVKMGIGTDLIVDWHHHLPDAYIQELRNFRRLGYSAPEALVAATRTGAEILGMDDRLGTLQPGKLADLIIVDGKPDRDIEDLKKVDLVIVGGRVIVRDGRATLPPRIEEKAPFSSSKE</sequence>
<organism evidence="3 4">
    <name type="scientific">Sphingosinicella rhizophila</name>
    <dbReference type="NCBI Taxonomy" id="3050082"/>
    <lineage>
        <taxon>Bacteria</taxon>
        <taxon>Pseudomonadati</taxon>
        <taxon>Pseudomonadota</taxon>
        <taxon>Alphaproteobacteria</taxon>
        <taxon>Sphingomonadales</taxon>
        <taxon>Sphingosinicellaceae</taxon>
        <taxon>Sphingosinicella</taxon>
    </lineage>
</organism>
<dbReference type="InterPro" id="IPR032466">
    <property type="entry name" value="Metal_Hydrolase"/>
</dbReference>
<dbReference type="SUPFAM" id="SSF51556">
    <property type="entry name" value="Metallo-dependent hydrolases"/>
    <property type="match status" value="1"/>
</dbReference>
<dbReference type="CDD" id="cd01299">
    <property type="entry name" value="Met_dep_hydrolase_A"/>
    <property type="match status" value="1"/>
</dbReference>
<dbReference type="PANTHER" id="PTHR43135">
    <property type="entry name" value="ALPHA-D-RIBOSE 1-METHYLPHOSPHONATE 5-TRIPHOSPHATE DIPHOSPHATASE"/>
    <property type="match status" value="1"/>
</dbReference>
<accession>A0ABU3Q9N1</accession>
<comment type="caution">
    <text evidence="3">The sequence shown here is derived from an EMBL/GenBank/DDBJ whole genome shotgun (WGS) entry which is preliminary data.</text>
</comment>
<evidence type="ECO:0000256" key="1">
    <source>
        <dbReference type="SAM" id="SignalP"/>
    </source>
</evidence>
<feature type="domain" description="Amidohydrolase-related" evidence="2">
    <location>
        <begin position="109"/>
        <end position="443"/>
    </location>
</feature>
<feature type="signal peptide" evidence="1">
    <location>
        <begin position="1"/>
        <end position="20"/>
    </location>
</feature>
<keyword evidence="4" id="KW-1185">Reference proteome</keyword>
<dbReference type="Gene3D" id="2.30.40.10">
    <property type="entry name" value="Urease, subunit C, domain 1"/>
    <property type="match status" value="1"/>
</dbReference>
<dbReference type="PANTHER" id="PTHR43135:SF3">
    <property type="entry name" value="ALPHA-D-RIBOSE 1-METHYLPHOSPHONATE 5-TRIPHOSPHATE DIPHOSPHATASE"/>
    <property type="match status" value="1"/>
</dbReference>
<dbReference type="InterPro" id="IPR057744">
    <property type="entry name" value="OTAase-like"/>
</dbReference>
<dbReference type="InterPro" id="IPR011059">
    <property type="entry name" value="Metal-dep_hydrolase_composite"/>
</dbReference>
<dbReference type="Gene3D" id="3.20.20.140">
    <property type="entry name" value="Metal-dependent hydrolases"/>
    <property type="match status" value="1"/>
</dbReference>
<dbReference type="Proteomes" id="UP001259572">
    <property type="component" value="Unassembled WGS sequence"/>
</dbReference>
<gene>
    <name evidence="3" type="ORF">RQX22_14255</name>
</gene>
<evidence type="ECO:0000259" key="2">
    <source>
        <dbReference type="Pfam" id="PF01979"/>
    </source>
</evidence>
<keyword evidence="1" id="KW-0732">Signal</keyword>